<dbReference type="GO" id="GO:0004088">
    <property type="term" value="F:carbamoyl-phosphate synthase (glutamine-hydrolyzing) activity"/>
    <property type="evidence" value="ECO:0007669"/>
    <property type="project" value="TreeGrafter"/>
</dbReference>
<dbReference type="InterPro" id="IPR006132">
    <property type="entry name" value="Asp/Orn_carbamoyltranf_P-bd"/>
</dbReference>
<dbReference type="InterPro" id="IPR011059">
    <property type="entry name" value="Metal-dep_hydrolase_composite"/>
</dbReference>
<dbReference type="InterPro" id="IPR013815">
    <property type="entry name" value="ATP_grasp_subdomain_1"/>
</dbReference>
<evidence type="ECO:0000256" key="13">
    <source>
        <dbReference type="SAM" id="Coils"/>
    </source>
</evidence>
<evidence type="ECO:0000256" key="7">
    <source>
        <dbReference type="ARBA" id="ARBA00022741"/>
    </source>
</evidence>
<feature type="region of interest" description="Disordered" evidence="14">
    <location>
        <begin position="1197"/>
        <end position="1216"/>
    </location>
</feature>
<dbReference type="PROSITE" id="PS00483">
    <property type="entry name" value="DIHYDROOROTASE_2"/>
    <property type="match status" value="1"/>
</dbReference>
<dbReference type="GO" id="GO:0004151">
    <property type="term" value="F:dihydroorotase activity"/>
    <property type="evidence" value="ECO:0007669"/>
    <property type="project" value="TreeGrafter"/>
</dbReference>
<evidence type="ECO:0000313" key="17">
    <source>
        <dbReference type="EMBL" id="KAK2178546.1"/>
    </source>
</evidence>
<dbReference type="Pfam" id="PF00185">
    <property type="entry name" value="OTCace"/>
    <property type="match status" value="2"/>
</dbReference>
<feature type="coiled-coil region" evidence="13">
    <location>
        <begin position="161"/>
        <end position="195"/>
    </location>
</feature>
<dbReference type="FunFam" id="3.40.50.1370:FF:000002">
    <property type="entry name" value="Aspartate carbamoyltransferase 2"/>
    <property type="match status" value="1"/>
</dbReference>
<dbReference type="GO" id="GO:0006228">
    <property type="term" value="P:UTP biosynthetic process"/>
    <property type="evidence" value="ECO:0007669"/>
    <property type="project" value="TreeGrafter"/>
</dbReference>
<comment type="caution">
    <text evidence="17">The sequence shown here is derived from an EMBL/GenBank/DDBJ whole genome shotgun (WGS) entry which is preliminary data.</text>
</comment>
<evidence type="ECO:0000256" key="3">
    <source>
        <dbReference type="ARBA" id="ARBA00013008"/>
    </source>
</evidence>
<dbReference type="GO" id="GO:0046872">
    <property type="term" value="F:metal ion binding"/>
    <property type="evidence" value="ECO:0007669"/>
    <property type="project" value="UniProtKB-KW"/>
</dbReference>
<keyword evidence="18" id="KW-1185">Reference proteome</keyword>
<feature type="region of interest" description="Disordered" evidence="14">
    <location>
        <begin position="853"/>
        <end position="880"/>
    </location>
</feature>
<dbReference type="GO" id="GO:0019240">
    <property type="term" value="P:citrulline biosynthetic process"/>
    <property type="evidence" value="ECO:0007669"/>
    <property type="project" value="TreeGrafter"/>
</dbReference>
<dbReference type="PANTHER" id="PTHR11405:SF5">
    <property type="entry name" value="CAD PROTEIN"/>
    <property type="match status" value="1"/>
</dbReference>
<dbReference type="InterPro" id="IPR036901">
    <property type="entry name" value="Asp/Orn_carbamoylTrfase_sf"/>
</dbReference>
<dbReference type="InterPro" id="IPR002195">
    <property type="entry name" value="Dihydroorotase_CS"/>
</dbReference>
<accession>A0AAD9KW97</accession>
<evidence type="ECO:0000256" key="1">
    <source>
        <dbReference type="ARBA" id="ARBA00001947"/>
    </source>
</evidence>
<dbReference type="Pfam" id="PF02786">
    <property type="entry name" value="CPSase_L_D2"/>
    <property type="match status" value="1"/>
</dbReference>
<dbReference type="EMBL" id="JAODUO010000539">
    <property type="protein sequence ID" value="KAK2178546.1"/>
    <property type="molecule type" value="Genomic_DNA"/>
</dbReference>
<gene>
    <name evidence="17" type="ORF">NP493_539g02066</name>
</gene>
<dbReference type="FunFam" id="3.40.50.1380:FF:000005">
    <property type="entry name" value="CAD protein-like isoform X1"/>
    <property type="match status" value="1"/>
</dbReference>
<dbReference type="GO" id="GO:0005524">
    <property type="term" value="F:ATP binding"/>
    <property type="evidence" value="ECO:0007669"/>
    <property type="project" value="UniProtKB-UniRule"/>
</dbReference>
<dbReference type="SUPFAM" id="SSF53671">
    <property type="entry name" value="Aspartate/ornithine carbamoyltransferase"/>
    <property type="match status" value="2"/>
</dbReference>
<dbReference type="Proteomes" id="UP001209878">
    <property type="component" value="Unassembled WGS sequence"/>
</dbReference>
<dbReference type="InterPro" id="IPR036914">
    <property type="entry name" value="MGS-like_dom_sf"/>
</dbReference>
<evidence type="ECO:0000256" key="5">
    <source>
        <dbReference type="ARBA" id="ARBA00022679"/>
    </source>
</evidence>
<keyword evidence="9 12" id="KW-0067">ATP-binding</keyword>
<feature type="domain" description="MGS-like" evidence="16">
    <location>
        <begin position="367"/>
        <end position="511"/>
    </location>
</feature>
<dbReference type="SUPFAM" id="SSF51338">
    <property type="entry name" value="Composite domain of metallo-dependent hydrolases"/>
    <property type="match status" value="1"/>
</dbReference>
<evidence type="ECO:0000256" key="8">
    <source>
        <dbReference type="ARBA" id="ARBA00022801"/>
    </source>
</evidence>
<protein>
    <recommendedName>
        <fullName evidence="3">aspartate carbamoyltransferase</fullName>
        <ecNumber evidence="3">2.1.3.2</ecNumber>
    </recommendedName>
</protein>
<dbReference type="InterPro" id="IPR006680">
    <property type="entry name" value="Amidohydro-rel"/>
</dbReference>
<evidence type="ECO:0000259" key="15">
    <source>
        <dbReference type="PROSITE" id="PS50975"/>
    </source>
</evidence>
<reference evidence="17" key="1">
    <citation type="journal article" date="2023" name="Mol. Biol. Evol.">
        <title>Third-Generation Sequencing Reveals the Adaptive Role of the Epigenome in Three Deep-Sea Polychaetes.</title>
        <authorList>
            <person name="Perez M."/>
            <person name="Aroh O."/>
            <person name="Sun Y."/>
            <person name="Lan Y."/>
            <person name="Juniper S.K."/>
            <person name="Young C.R."/>
            <person name="Angers B."/>
            <person name="Qian P.Y."/>
        </authorList>
    </citation>
    <scope>NUCLEOTIDE SEQUENCE</scope>
    <source>
        <strain evidence="17">R07B-5</strain>
    </source>
</reference>
<dbReference type="Gene3D" id="3.40.50.1380">
    <property type="entry name" value="Methylglyoxal synthase-like domain"/>
    <property type="match status" value="1"/>
</dbReference>
<dbReference type="GO" id="GO:0016597">
    <property type="term" value="F:amino acid binding"/>
    <property type="evidence" value="ECO:0007669"/>
    <property type="project" value="InterPro"/>
</dbReference>
<keyword evidence="6" id="KW-0479">Metal-binding</keyword>
<dbReference type="Gene3D" id="3.30.1490.20">
    <property type="entry name" value="ATP-grasp fold, A domain"/>
    <property type="match status" value="1"/>
</dbReference>
<dbReference type="Gene3D" id="3.40.50.1370">
    <property type="entry name" value="Aspartate/ornithine carbamoyltransferase"/>
    <property type="match status" value="5"/>
</dbReference>
<evidence type="ECO:0000256" key="14">
    <source>
        <dbReference type="SAM" id="MobiDB-lite"/>
    </source>
</evidence>
<dbReference type="PRINTS" id="PR00101">
    <property type="entry name" value="ATCASE"/>
</dbReference>
<dbReference type="EC" id="2.1.3.2" evidence="3"/>
<evidence type="ECO:0000256" key="12">
    <source>
        <dbReference type="PROSITE-ProRule" id="PRU00409"/>
    </source>
</evidence>
<evidence type="ECO:0000259" key="16">
    <source>
        <dbReference type="PROSITE" id="PS51855"/>
    </source>
</evidence>
<dbReference type="InterPro" id="IPR032466">
    <property type="entry name" value="Metal_Hydrolase"/>
</dbReference>
<evidence type="ECO:0000256" key="2">
    <source>
        <dbReference type="ARBA" id="ARBA00004852"/>
    </source>
</evidence>
<proteinExistence type="predicted"/>
<name>A0AAD9KW97_RIDPI</name>
<dbReference type="Pfam" id="PF02729">
    <property type="entry name" value="OTCace_N"/>
    <property type="match status" value="2"/>
</dbReference>
<dbReference type="PROSITE" id="PS00866">
    <property type="entry name" value="CPSASE_1"/>
    <property type="match status" value="1"/>
</dbReference>
<dbReference type="Pfam" id="PF01979">
    <property type="entry name" value="Amidohydro_1"/>
    <property type="match status" value="1"/>
</dbReference>
<dbReference type="CDD" id="cd01316">
    <property type="entry name" value="CAD_DHOase"/>
    <property type="match status" value="1"/>
</dbReference>
<keyword evidence="13" id="KW-0175">Coiled coil</keyword>
<dbReference type="Pfam" id="PF02142">
    <property type="entry name" value="MGS"/>
    <property type="match status" value="1"/>
</dbReference>
<dbReference type="GO" id="GO:0006207">
    <property type="term" value="P:'de novo' pyrimidine nucleobase biosynthetic process"/>
    <property type="evidence" value="ECO:0007669"/>
    <property type="project" value="TreeGrafter"/>
</dbReference>
<dbReference type="SUPFAM" id="SSF52335">
    <property type="entry name" value="Methylglyoxal synthase-like"/>
    <property type="match status" value="1"/>
</dbReference>
<evidence type="ECO:0000256" key="9">
    <source>
        <dbReference type="ARBA" id="ARBA00022840"/>
    </source>
</evidence>
<dbReference type="InterPro" id="IPR006131">
    <property type="entry name" value="Asp_carbamoyltransf_Asp/Orn-bd"/>
</dbReference>
<evidence type="ECO:0000256" key="6">
    <source>
        <dbReference type="ARBA" id="ARBA00022723"/>
    </source>
</evidence>
<organism evidence="17 18">
    <name type="scientific">Ridgeia piscesae</name>
    <name type="common">Tubeworm</name>
    <dbReference type="NCBI Taxonomy" id="27915"/>
    <lineage>
        <taxon>Eukaryota</taxon>
        <taxon>Metazoa</taxon>
        <taxon>Spiralia</taxon>
        <taxon>Lophotrochozoa</taxon>
        <taxon>Annelida</taxon>
        <taxon>Polychaeta</taxon>
        <taxon>Sedentaria</taxon>
        <taxon>Canalipalpata</taxon>
        <taxon>Sabellida</taxon>
        <taxon>Siboglinidae</taxon>
        <taxon>Ridgeia</taxon>
    </lineage>
</organism>
<dbReference type="SUPFAM" id="SSF51556">
    <property type="entry name" value="Metallo-dependent hydrolases"/>
    <property type="match status" value="1"/>
</dbReference>
<dbReference type="FunFam" id="3.20.20.140:FF:000036">
    <property type="entry name" value="Carbamoyl-phosphate synthase large chain"/>
    <property type="match status" value="1"/>
</dbReference>
<keyword evidence="8" id="KW-0378">Hydrolase</keyword>
<dbReference type="CDD" id="cd01423">
    <property type="entry name" value="MGS_CPS_I_III"/>
    <property type="match status" value="1"/>
</dbReference>
<keyword evidence="5" id="KW-0808">Transferase</keyword>
<sequence>MKKLLEKCLLIYTMTRNLSCMDPGMMATKKEDYVAKFYRVLQKMVDLNQSATVERVLNSQSATVERVLNQQSATVERVLNQQSATVERVLNQHQQIVENLNEESVFTQRIVYDAIAAAGGIPNVSVTKSLLCYARAARQVYMTYLDAERAKKAALTIGTKRKLDTDALDRLEAKRRRLQDDMDALETSADELADGAENAKKFCEDVGYPCLIRPSYVLSGAAMNVAHSNRDLEMYLTQASAVSKEQPVEIDVDAVAAAGEVLCMAVSEHVENAGVHSGDATLVTPPQDINEKTLQKIKGICCCIGRELEVSGPFNLQLIAKVSVFSYARLAGADVLLGVEMASTGEVACFGEDRFEAYLKAQMSTGFKIPRKNILLSIGSYKHKVELLPTVRSLENLGYKLYASMGTADFYSEHGVKVKAVDWPYEDTGKEGSDKQNGIHQRSIANYLADNKFDLVINLPMRDGGSRAASSFVTQGYRTRRMAVDYSALRRLGKPPPIKTNIDCITARRIIRLPGLIDVHVHLREPGGTEKEDIASGTAAALAGGITMLAASTARCDYGLYVGASKDNATTLPLLARDCVGLKMYLNDTFTTLKLDSVTSWMKHFEHWPKTMPIVVHAEGQTTAAILLFAELFQRSVHICHVARKEEILVIKAAKERGLQVTCEAAPHHLFLTLDNLEKIGTGRGQVRPMLVTPEDQKALWENLDVIDCFATDHAPHRVEEKDSEHPPCGYPGLETMLPLLLTAVNSGRLTLADLIEKLYVNPRKIFGLPDQPDTYVEVDLDEEWVIPAAMKFTKSKWTPFEGMKVKGAVRRVVLRGEVAYIDGQVLAPPGYGQDVRTMVRLEERVSSPMVIIPDSPVDSRHSSAPASPKKAPYDTNKLTQPPRVTRLYRDDAVAAGGDALTLCDGNNAPKWQTTPFYMPMSVVSPTAGLVGQHILTVNFTKEQVHQLFNLAHNFRVAVHKDRPLDDILKVNYCFFAPSTRTSCSFTAAMQRLGGTVIHFDEATSSTRKGETLADGNKSCIFEVLPDRSALAVKGEELDKLFNTIQMMAAYSDVVVLRHPQPGAVSMAARHSRKPVINAGDGIGEHPTQALLDVFTIREEIGTVNGLTITMVGDLKHGRTVHSLARLLTLYKCNIRYVSPKSLQMPDDIQALLASKAVPQERFSSLEEALPDTDVLYMTRVQRERFESEEAYREVSGTGKGTYREVSGTGKGTYREGGEWHGKGAYREVSGTGKGTYREVSGTGKGTYREVSGTGKGTYREVSGTGKEAYREVSGTGKGTYREVSGTGKGTYREVSGTGKGTYREVSGTGKGTYREVSGMGKGIYREVSGTGKGTYREVSGTGKGTYREVSGTGKGTYREVSGTGKGFTGREVSGTGKGIYREVSGTGKGLQGGEWHGKGGLQGGEWHGKGVYREVSGTGKGVYREVSGTGKEAYRECCGHYIVTPHLMTRAKRRMVVMHPLPRVDEISPNFDTDPRAAYFRQAECGMYVRMAVLATVLGKC</sequence>
<dbReference type="PROSITE" id="PS51855">
    <property type="entry name" value="MGS"/>
    <property type="match status" value="1"/>
</dbReference>
<keyword evidence="7 12" id="KW-0547">Nucleotide-binding</keyword>
<comment type="pathway">
    <text evidence="2">Pyrimidine metabolism; UMP biosynthesis via de novo pathway; (S)-dihydroorotate from bicarbonate: step 2/3.</text>
</comment>
<dbReference type="GO" id="GO:0005829">
    <property type="term" value="C:cytosol"/>
    <property type="evidence" value="ECO:0007669"/>
    <property type="project" value="TreeGrafter"/>
</dbReference>
<dbReference type="GO" id="GO:0004070">
    <property type="term" value="F:aspartate carbamoyltransferase activity"/>
    <property type="evidence" value="ECO:0007669"/>
    <property type="project" value="UniProtKB-EC"/>
</dbReference>
<comment type="catalytic activity">
    <reaction evidence="11">
        <text>carbamoyl phosphate + L-aspartate = N-carbamoyl-L-aspartate + phosphate + H(+)</text>
        <dbReference type="Rhea" id="RHEA:20013"/>
        <dbReference type="ChEBI" id="CHEBI:15378"/>
        <dbReference type="ChEBI" id="CHEBI:29991"/>
        <dbReference type="ChEBI" id="CHEBI:32814"/>
        <dbReference type="ChEBI" id="CHEBI:43474"/>
        <dbReference type="ChEBI" id="CHEBI:58228"/>
        <dbReference type="EC" id="2.1.3.2"/>
    </reaction>
</comment>
<comment type="cofactor">
    <cofactor evidence="1">
        <name>Zn(2+)</name>
        <dbReference type="ChEBI" id="CHEBI:29105"/>
    </cofactor>
</comment>
<dbReference type="InterPro" id="IPR011761">
    <property type="entry name" value="ATP-grasp"/>
</dbReference>
<evidence type="ECO:0000256" key="11">
    <source>
        <dbReference type="ARBA" id="ARBA00048859"/>
    </source>
</evidence>
<dbReference type="PANTHER" id="PTHR11405">
    <property type="entry name" value="CARBAMOYLTRANSFERASE FAMILY MEMBER"/>
    <property type="match status" value="1"/>
</dbReference>
<dbReference type="Gene3D" id="3.20.20.140">
    <property type="entry name" value="Metal-dependent hydrolases"/>
    <property type="match status" value="1"/>
</dbReference>
<evidence type="ECO:0000313" key="18">
    <source>
        <dbReference type="Proteomes" id="UP001209878"/>
    </source>
</evidence>
<keyword evidence="10" id="KW-0665">Pyrimidine biosynthesis</keyword>
<feature type="domain" description="ATP-grasp" evidence="15">
    <location>
        <begin position="177"/>
        <end position="363"/>
    </location>
</feature>
<evidence type="ECO:0000256" key="4">
    <source>
        <dbReference type="ARBA" id="ARBA00022598"/>
    </source>
</evidence>
<keyword evidence="4" id="KW-0436">Ligase</keyword>
<dbReference type="InterPro" id="IPR011607">
    <property type="entry name" value="MGS-like_dom"/>
</dbReference>
<dbReference type="PROSITE" id="PS00482">
    <property type="entry name" value="DIHYDROOROTASE_1"/>
    <property type="match status" value="1"/>
</dbReference>
<evidence type="ECO:0000256" key="10">
    <source>
        <dbReference type="ARBA" id="ARBA00022975"/>
    </source>
</evidence>
<dbReference type="SMART" id="SM00851">
    <property type="entry name" value="MGS"/>
    <property type="match status" value="1"/>
</dbReference>
<dbReference type="Gene3D" id="3.30.470.20">
    <property type="entry name" value="ATP-grasp fold, B domain"/>
    <property type="match status" value="1"/>
</dbReference>
<dbReference type="PROSITE" id="PS50975">
    <property type="entry name" value="ATP_GRASP"/>
    <property type="match status" value="1"/>
</dbReference>
<dbReference type="GO" id="GO:0006541">
    <property type="term" value="P:glutamine metabolic process"/>
    <property type="evidence" value="ECO:0007669"/>
    <property type="project" value="TreeGrafter"/>
</dbReference>
<dbReference type="InterPro" id="IPR005479">
    <property type="entry name" value="CPAse_ATP-bd"/>
</dbReference>
<dbReference type="SUPFAM" id="SSF56059">
    <property type="entry name" value="Glutathione synthetase ATP-binding domain-like"/>
    <property type="match status" value="1"/>
</dbReference>